<comment type="cofactor">
    <cofactor evidence="1">
        <name>Ca(2+)</name>
        <dbReference type="ChEBI" id="CHEBI:29108"/>
    </cofactor>
</comment>
<dbReference type="InterPro" id="IPR017850">
    <property type="entry name" value="Alkaline_phosphatase_core_sf"/>
</dbReference>
<keyword evidence="5 9" id="KW-0378">Hydrolase</keyword>
<evidence type="ECO:0000313" key="10">
    <source>
        <dbReference type="Proteomes" id="UP000590740"/>
    </source>
</evidence>
<dbReference type="EMBL" id="JACHIG010000001">
    <property type="protein sequence ID" value="MBB5030718.1"/>
    <property type="molecule type" value="Genomic_DNA"/>
</dbReference>
<keyword evidence="6" id="KW-0106">Calcium</keyword>
<dbReference type="GO" id="GO:0004065">
    <property type="term" value="F:arylsulfatase activity"/>
    <property type="evidence" value="ECO:0007669"/>
    <property type="project" value="TreeGrafter"/>
</dbReference>
<dbReference type="PANTHER" id="PTHR42693">
    <property type="entry name" value="ARYLSULFATASE FAMILY MEMBER"/>
    <property type="match status" value="1"/>
</dbReference>
<evidence type="ECO:0000256" key="1">
    <source>
        <dbReference type="ARBA" id="ARBA00001913"/>
    </source>
</evidence>
<feature type="domain" description="Sulfatase N-terminal" evidence="8">
    <location>
        <begin position="25"/>
        <end position="326"/>
    </location>
</feature>
<evidence type="ECO:0000259" key="8">
    <source>
        <dbReference type="Pfam" id="PF00884"/>
    </source>
</evidence>
<evidence type="ECO:0000256" key="5">
    <source>
        <dbReference type="ARBA" id="ARBA00022801"/>
    </source>
</evidence>
<feature type="chain" id="PRO_5031281195" evidence="7">
    <location>
        <begin position="20"/>
        <end position="429"/>
    </location>
</feature>
<evidence type="ECO:0000256" key="3">
    <source>
        <dbReference type="ARBA" id="ARBA00022723"/>
    </source>
</evidence>
<dbReference type="InterPro" id="IPR050738">
    <property type="entry name" value="Sulfatase"/>
</dbReference>
<comment type="similarity">
    <text evidence="2">Belongs to the sulfatase family.</text>
</comment>
<reference evidence="9 10" key="1">
    <citation type="submission" date="2020-08" db="EMBL/GenBank/DDBJ databases">
        <title>Genomic Encyclopedia of Type Strains, Phase IV (KMG-IV): sequencing the most valuable type-strain genomes for metagenomic binning, comparative biology and taxonomic classification.</title>
        <authorList>
            <person name="Goeker M."/>
        </authorList>
    </citation>
    <scope>NUCLEOTIDE SEQUENCE [LARGE SCALE GENOMIC DNA]</scope>
    <source>
        <strain evidence="9 10">DSM 12252</strain>
    </source>
</reference>
<evidence type="ECO:0000256" key="7">
    <source>
        <dbReference type="SAM" id="SignalP"/>
    </source>
</evidence>
<accession>A0A7W7Y6W7</accession>
<evidence type="ECO:0000256" key="6">
    <source>
        <dbReference type="ARBA" id="ARBA00022837"/>
    </source>
</evidence>
<keyword evidence="3" id="KW-0479">Metal-binding</keyword>
<keyword evidence="4 7" id="KW-0732">Signal</keyword>
<dbReference type="GO" id="GO:0046872">
    <property type="term" value="F:metal ion binding"/>
    <property type="evidence" value="ECO:0007669"/>
    <property type="project" value="UniProtKB-KW"/>
</dbReference>
<dbReference type="RefSeq" id="WP_246437471.1">
    <property type="nucleotide sequence ID" value="NZ_JACHIG010000001.1"/>
</dbReference>
<comment type="caution">
    <text evidence="9">The sequence shown here is derived from an EMBL/GenBank/DDBJ whole genome shotgun (WGS) entry which is preliminary data.</text>
</comment>
<dbReference type="AlphaFoldDB" id="A0A7W7Y6W7"/>
<dbReference type="PANTHER" id="PTHR42693:SF42">
    <property type="entry name" value="ARYLSULFATASE G"/>
    <property type="match status" value="1"/>
</dbReference>
<dbReference type="Gene3D" id="3.40.720.10">
    <property type="entry name" value="Alkaline Phosphatase, subunit A"/>
    <property type="match status" value="1"/>
</dbReference>
<dbReference type="Gene3D" id="3.30.1120.10">
    <property type="match status" value="1"/>
</dbReference>
<dbReference type="CDD" id="cd16027">
    <property type="entry name" value="SGSH"/>
    <property type="match status" value="1"/>
</dbReference>
<evidence type="ECO:0000256" key="2">
    <source>
        <dbReference type="ARBA" id="ARBA00008779"/>
    </source>
</evidence>
<gene>
    <name evidence="9" type="ORF">HNQ65_000272</name>
</gene>
<dbReference type="SUPFAM" id="SSF53649">
    <property type="entry name" value="Alkaline phosphatase-like"/>
    <property type="match status" value="1"/>
</dbReference>
<dbReference type="EC" id="3.1.6.-" evidence="9"/>
<organism evidence="9 10">
    <name type="scientific">Prosthecobacter vanneervenii</name>
    <dbReference type="NCBI Taxonomy" id="48466"/>
    <lineage>
        <taxon>Bacteria</taxon>
        <taxon>Pseudomonadati</taxon>
        <taxon>Verrucomicrobiota</taxon>
        <taxon>Verrucomicrobiia</taxon>
        <taxon>Verrucomicrobiales</taxon>
        <taxon>Verrucomicrobiaceae</taxon>
        <taxon>Prosthecobacter</taxon>
    </lineage>
</organism>
<dbReference type="InterPro" id="IPR000917">
    <property type="entry name" value="Sulfatase_N"/>
</dbReference>
<evidence type="ECO:0000256" key="4">
    <source>
        <dbReference type="ARBA" id="ARBA00022729"/>
    </source>
</evidence>
<keyword evidence="10" id="KW-1185">Reference proteome</keyword>
<proteinExistence type="inferred from homology"/>
<protein>
    <submittedName>
        <fullName evidence="9">Putative sulfatase</fullName>
        <ecNumber evidence="9">3.1.6.-</ecNumber>
    </submittedName>
</protein>
<evidence type="ECO:0000313" key="9">
    <source>
        <dbReference type="EMBL" id="MBB5030718.1"/>
    </source>
</evidence>
<name>A0A7W7Y6W7_9BACT</name>
<feature type="signal peptide" evidence="7">
    <location>
        <begin position="1"/>
        <end position="19"/>
    </location>
</feature>
<dbReference type="Proteomes" id="UP000590740">
    <property type="component" value="Unassembled WGS sequence"/>
</dbReference>
<dbReference type="Pfam" id="PF00884">
    <property type="entry name" value="Sulfatase"/>
    <property type="match status" value="1"/>
</dbReference>
<sequence>MIRRLFLSLLALPSFLVAADAQPPPNIVMIISDDHLYSDYGFMGNKVIQTPNLDRLASESLTFTRGYVPCSLCCPSLATMITGLYPHQHKVTSNDPPIPAGMKPREFQSSLQFEAGREVMSKHLEEAGTLPTMLKQKGYLSLQTGKWWQKSYERGGFTHGMTHGGRHGDAGLDIGRKTMQPIYDFIATAQKEKKPFFVWYAPMMPHDPHTPPQRLFDKYKDKTPSPHVARYWAMVEWFDETCGELIKHIDDNGMKENTIFVYLSDNGWITNPKTGRYADKSKQSQYDGGLRTPIMVRWPGHVQPKMSDELAQSIDLVPTLLKAVGIPPTKPFPGIDLLDTTAVSARKTLYGECFTHNFVDLNVPATSLRWRWIVDGHDKLIIPNAANQPKDVVELYDLKADPQEEKNLAAENADKVKVLSAKLDAWWKP</sequence>